<dbReference type="STRING" id="1561998.A0A1I7V556"/>
<dbReference type="PANTHER" id="PTHR22932:SF1">
    <property type="entry name" value="CO-CHAPERONE PROTEIN DAF-41"/>
    <property type="match status" value="1"/>
</dbReference>
<feature type="region of interest" description="Disordered" evidence="2">
    <location>
        <begin position="108"/>
        <end position="129"/>
    </location>
</feature>
<accession>A0A1I7V556</accession>
<dbReference type="GO" id="GO:0005634">
    <property type="term" value="C:nucleus"/>
    <property type="evidence" value="ECO:0007669"/>
    <property type="project" value="TreeGrafter"/>
</dbReference>
<protein>
    <submittedName>
        <fullName evidence="5">CS domain-containing protein</fullName>
    </submittedName>
</protein>
<reference evidence="5" key="1">
    <citation type="submission" date="2016-11" db="UniProtKB">
        <authorList>
            <consortium name="WormBaseParasite"/>
        </authorList>
    </citation>
    <scope>IDENTIFICATION</scope>
</reference>
<dbReference type="eggNOG" id="KOG3158">
    <property type="taxonomic scope" value="Eukaryota"/>
</dbReference>
<dbReference type="GO" id="GO:0051131">
    <property type="term" value="P:chaperone-mediated protein complex assembly"/>
    <property type="evidence" value="ECO:0007669"/>
    <property type="project" value="TreeGrafter"/>
</dbReference>
<dbReference type="GO" id="GO:0051879">
    <property type="term" value="F:Hsp90 protein binding"/>
    <property type="evidence" value="ECO:0007669"/>
    <property type="project" value="InterPro"/>
</dbReference>
<feature type="compositionally biased region" description="Acidic residues" evidence="2">
    <location>
        <begin position="151"/>
        <end position="167"/>
    </location>
</feature>
<feature type="region of interest" description="Disordered" evidence="2">
    <location>
        <begin position="143"/>
        <end position="198"/>
    </location>
</feature>
<evidence type="ECO:0000313" key="4">
    <source>
        <dbReference type="Proteomes" id="UP000095282"/>
    </source>
</evidence>
<evidence type="ECO:0000256" key="2">
    <source>
        <dbReference type="SAM" id="MobiDB-lite"/>
    </source>
</evidence>
<proteinExistence type="inferred from homology"/>
<dbReference type="GO" id="GO:0005829">
    <property type="term" value="C:cytosol"/>
    <property type="evidence" value="ECO:0007669"/>
    <property type="project" value="TreeGrafter"/>
</dbReference>
<dbReference type="PROSITE" id="PS51203">
    <property type="entry name" value="CS"/>
    <property type="match status" value="1"/>
</dbReference>
<feature type="compositionally biased region" description="Acidic residues" evidence="2">
    <location>
        <begin position="180"/>
        <end position="189"/>
    </location>
</feature>
<sequence length="198" mass="21779">MSKQPQVLWAQRESVLFLTIEVDEAKIEELKGEGNKLHFQGSSKTDKYEATLEFFDEIDPASVKHTGSSTRVIEITIQKKTPGWWPRLLQTKAKAHWLKVDFGKWKDEDEDADEAEEAAGASGLGNGMGNGFDLNQYMSSLGGAGGADFGGLEDEEDDEVDFPEEGDVYNPNGQVVSDMPDLEDNDEETEAGKADTKA</sequence>
<dbReference type="GO" id="GO:0051087">
    <property type="term" value="F:protein-folding chaperone binding"/>
    <property type="evidence" value="ECO:0007669"/>
    <property type="project" value="TreeGrafter"/>
</dbReference>
<evidence type="ECO:0000259" key="3">
    <source>
        <dbReference type="PROSITE" id="PS51203"/>
    </source>
</evidence>
<dbReference type="Pfam" id="PF04969">
    <property type="entry name" value="CS"/>
    <property type="match status" value="1"/>
</dbReference>
<comment type="similarity">
    <text evidence="1">Belongs to the p23/wos2 family.</text>
</comment>
<organism evidence="4 5">
    <name type="scientific">Caenorhabditis tropicalis</name>
    <dbReference type="NCBI Taxonomy" id="1561998"/>
    <lineage>
        <taxon>Eukaryota</taxon>
        <taxon>Metazoa</taxon>
        <taxon>Ecdysozoa</taxon>
        <taxon>Nematoda</taxon>
        <taxon>Chromadorea</taxon>
        <taxon>Rhabditida</taxon>
        <taxon>Rhabditina</taxon>
        <taxon>Rhabditomorpha</taxon>
        <taxon>Rhabditoidea</taxon>
        <taxon>Rhabditidae</taxon>
        <taxon>Peloderinae</taxon>
        <taxon>Caenorhabditis</taxon>
    </lineage>
</organism>
<dbReference type="FunFam" id="2.60.40.790:FF:000013">
    <property type="entry name" value="Very-long-chain (3R)-3-hydroxyacyl-CoA dehydratase"/>
    <property type="match status" value="1"/>
</dbReference>
<evidence type="ECO:0000313" key="5">
    <source>
        <dbReference type="WBParaSite" id="Csp11.Scaffold87.g542.t1"/>
    </source>
</evidence>
<dbReference type="PANTHER" id="PTHR22932">
    <property type="entry name" value="TELOMERASE-BINDING PROTEIN P23 HSP90 CO-CHAPERONE"/>
    <property type="match status" value="1"/>
</dbReference>
<dbReference type="SUPFAM" id="SSF49764">
    <property type="entry name" value="HSP20-like chaperones"/>
    <property type="match status" value="1"/>
</dbReference>
<dbReference type="InterPro" id="IPR008978">
    <property type="entry name" value="HSP20-like_chaperone"/>
</dbReference>
<dbReference type="Proteomes" id="UP000095282">
    <property type="component" value="Unplaced"/>
</dbReference>
<keyword evidence="4" id="KW-1185">Reference proteome</keyword>
<dbReference type="AlphaFoldDB" id="A0A1I7V556"/>
<feature type="domain" description="CS" evidence="3">
    <location>
        <begin position="2"/>
        <end position="89"/>
    </location>
</feature>
<dbReference type="GO" id="GO:0006457">
    <property type="term" value="P:protein folding"/>
    <property type="evidence" value="ECO:0007669"/>
    <property type="project" value="TreeGrafter"/>
</dbReference>
<dbReference type="Gene3D" id="2.60.40.790">
    <property type="match status" value="1"/>
</dbReference>
<evidence type="ECO:0000256" key="1">
    <source>
        <dbReference type="ARBA" id="ARBA00025733"/>
    </source>
</evidence>
<name>A0A1I7V556_9PELO</name>
<dbReference type="InterPro" id="IPR007052">
    <property type="entry name" value="CS_dom"/>
</dbReference>
<dbReference type="WBParaSite" id="Csp11.Scaffold87.g542.t1">
    <property type="protein sequence ID" value="Csp11.Scaffold87.g542.t1"/>
    <property type="gene ID" value="Csp11.Scaffold87.g542"/>
</dbReference>
<dbReference type="InterPro" id="IPR045250">
    <property type="entry name" value="p23-like"/>
</dbReference>
<feature type="compositionally biased region" description="Acidic residues" evidence="2">
    <location>
        <begin position="108"/>
        <end position="117"/>
    </location>
</feature>
<dbReference type="CDD" id="cd06465">
    <property type="entry name" value="p23_hB-ind1_like"/>
    <property type="match status" value="1"/>
</dbReference>